<name>A0A9N9LY76_9HELO</name>
<gene>
    <name evidence="1" type="ORF">HYALB_00004026</name>
</gene>
<keyword evidence="2" id="KW-1185">Reference proteome</keyword>
<organism evidence="1 2">
    <name type="scientific">Hymenoscyphus albidus</name>
    <dbReference type="NCBI Taxonomy" id="595503"/>
    <lineage>
        <taxon>Eukaryota</taxon>
        <taxon>Fungi</taxon>
        <taxon>Dikarya</taxon>
        <taxon>Ascomycota</taxon>
        <taxon>Pezizomycotina</taxon>
        <taxon>Leotiomycetes</taxon>
        <taxon>Helotiales</taxon>
        <taxon>Helotiaceae</taxon>
        <taxon>Hymenoscyphus</taxon>
    </lineage>
</organism>
<dbReference type="Proteomes" id="UP000701801">
    <property type="component" value="Unassembled WGS sequence"/>
</dbReference>
<protein>
    <submittedName>
        <fullName evidence="1">Uncharacterized protein</fullName>
    </submittedName>
</protein>
<sequence>MLLERGGGGNGEVRLEIVAMIWAQLDVDVDAGAIVVSQAQSYRNGQGFFLGAINSGSIQRNWLRGRASDIGKFIRLG</sequence>
<proteinExistence type="predicted"/>
<reference evidence="1" key="1">
    <citation type="submission" date="2021-07" db="EMBL/GenBank/DDBJ databases">
        <authorList>
            <person name="Durling M."/>
        </authorList>
    </citation>
    <scope>NUCLEOTIDE SEQUENCE</scope>
</reference>
<accession>A0A9N9LY76</accession>
<evidence type="ECO:0000313" key="2">
    <source>
        <dbReference type="Proteomes" id="UP000701801"/>
    </source>
</evidence>
<dbReference type="OrthoDB" id="270584at2759"/>
<dbReference type="EMBL" id="CAJVRM010000719">
    <property type="protein sequence ID" value="CAG8983198.1"/>
    <property type="molecule type" value="Genomic_DNA"/>
</dbReference>
<dbReference type="AlphaFoldDB" id="A0A9N9LY76"/>
<evidence type="ECO:0000313" key="1">
    <source>
        <dbReference type="EMBL" id="CAG8983198.1"/>
    </source>
</evidence>
<comment type="caution">
    <text evidence="1">The sequence shown here is derived from an EMBL/GenBank/DDBJ whole genome shotgun (WGS) entry which is preliminary data.</text>
</comment>